<dbReference type="AlphaFoldDB" id="A0A0F9A1C7"/>
<gene>
    <name evidence="3" type="ORF">LCGC14_2626800</name>
</gene>
<dbReference type="PANTHER" id="PTHR43377">
    <property type="entry name" value="BILIVERDIN REDUCTASE A"/>
    <property type="match status" value="1"/>
</dbReference>
<dbReference type="PANTHER" id="PTHR43377:SF6">
    <property type="entry name" value="GFO_IDH_MOCA-LIKE OXIDOREDUCTASE N-TERMINAL DOMAIN-CONTAINING PROTEIN"/>
    <property type="match status" value="1"/>
</dbReference>
<evidence type="ECO:0000313" key="3">
    <source>
        <dbReference type="EMBL" id="KKL01786.1"/>
    </source>
</evidence>
<dbReference type="GO" id="GO:0000166">
    <property type="term" value="F:nucleotide binding"/>
    <property type="evidence" value="ECO:0007669"/>
    <property type="project" value="InterPro"/>
</dbReference>
<accession>A0A0F9A1C7</accession>
<dbReference type="Gene3D" id="3.30.360.10">
    <property type="entry name" value="Dihydrodipicolinate Reductase, domain 2"/>
    <property type="match status" value="1"/>
</dbReference>
<dbReference type="Pfam" id="PF22725">
    <property type="entry name" value="GFO_IDH_MocA_C3"/>
    <property type="match status" value="1"/>
</dbReference>
<sequence length="310" mass="35362">MVGIGIIGTGYWGKNHVTNYKSLLLEKKIDYLKICDIDEERAKELSQINSLEYTTKIEDILNDDKITAVVIVTPSSTHYKLAKLSLESGKDVFVEKPITLKSGNALKLIDLANNNNKILMVGHLFRYHPVVEEIKKRIEIGEFGKIQMILSFRLAFGVPRKDMGVILALAVHDLDLTCYLLNKKNPESILVDNGKFNQENVTEMTNISLNFENNTKGYIMESWNIPVYGKRRELIIIGSEKSALVNYLTPSEYHIYDSSIKKRKVDNNVIFEKHDNGIQKVVVDYKEPLKQEILHFIKCIETRTTPNSDG</sequence>
<dbReference type="Gene3D" id="3.40.50.720">
    <property type="entry name" value="NAD(P)-binding Rossmann-like Domain"/>
    <property type="match status" value="1"/>
</dbReference>
<dbReference type="EMBL" id="LAZR01044958">
    <property type="protein sequence ID" value="KKL01786.1"/>
    <property type="molecule type" value="Genomic_DNA"/>
</dbReference>
<protein>
    <submittedName>
        <fullName evidence="3">Uncharacterized protein</fullName>
    </submittedName>
</protein>
<comment type="caution">
    <text evidence="3">The sequence shown here is derived from an EMBL/GenBank/DDBJ whole genome shotgun (WGS) entry which is preliminary data.</text>
</comment>
<feature type="domain" description="GFO/IDH/MocA-like oxidoreductase" evidence="2">
    <location>
        <begin position="132"/>
        <end position="242"/>
    </location>
</feature>
<dbReference type="InterPro" id="IPR051450">
    <property type="entry name" value="Gfo/Idh/MocA_Oxidoreductases"/>
</dbReference>
<name>A0A0F9A1C7_9ZZZZ</name>
<dbReference type="InterPro" id="IPR036291">
    <property type="entry name" value="NAD(P)-bd_dom_sf"/>
</dbReference>
<dbReference type="InterPro" id="IPR055170">
    <property type="entry name" value="GFO_IDH_MocA-like_dom"/>
</dbReference>
<dbReference type="Pfam" id="PF01408">
    <property type="entry name" value="GFO_IDH_MocA"/>
    <property type="match status" value="1"/>
</dbReference>
<organism evidence="3">
    <name type="scientific">marine sediment metagenome</name>
    <dbReference type="NCBI Taxonomy" id="412755"/>
    <lineage>
        <taxon>unclassified sequences</taxon>
        <taxon>metagenomes</taxon>
        <taxon>ecological metagenomes</taxon>
    </lineage>
</organism>
<evidence type="ECO:0000259" key="1">
    <source>
        <dbReference type="Pfam" id="PF01408"/>
    </source>
</evidence>
<dbReference type="InterPro" id="IPR000683">
    <property type="entry name" value="Gfo/Idh/MocA-like_OxRdtase_N"/>
</dbReference>
<feature type="non-terminal residue" evidence="3">
    <location>
        <position position="310"/>
    </location>
</feature>
<dbReference type="SUPFAM" id="SSF55347">
    <property type="entry name" value="Glyceraldehyde-3-phosphate dehydrogenase-like, C-terminal domain"/>
    <property type="match status" value="1"/>
</dbReference>
<reference evidence="3" key="1">
    <citation type="journal article" date="2015" name="Nature">
        <title>Complex archaea that bridge the gap between prokaryotes and eukaryotes.</title>
        <authorList>
            <person name="Spang A."/>
            <person name="Saw J.H."/>
            <person name="Jorgensen S.L."/>
            <person name="Zaremba-Niedzwiedzka K."/>
            <person name="Martijn J."/>
            <person name="Lind A.E."/>
            <person name="van Eijk R."/>
            <person name="Schleper C."/>
            <person name="Guy L."/>
            <person name="Ettema T.J."/>
        </authorList>
    </citation>
    <scope>NUCLEOTIDE SEQUENCE</scope>
</reference>
<dbReference type="SUPFAM" id="SSF51735">
    <property type="entry name" value="NAD(P)-binding Rossmann-fold domains"/>
    <property type="match status" value="1"/>
</dbReference>
<feature type="domain" description="Gfo/Idh/MocA-like oxidoreductase N-terminal" evidence="1">
    <location>
        <begin position="3"/>
        <end position="123"/>
    </location>
</feature>
<evidence type="ECO:0000259" key="2">
    <source>
        <dbReference type="Pfam" id="PF22725"/>
    </source>
</evidence>
<proteinExistence type="predicted"/>